<evidence type="ECO:0000313" key="3">
    <source>
        <dbReference type="EMBL" id="EID74313.1"/>
    </source>
</evidence>
<dbReference type="CDD" id="cd00586">
    <property type="entry name" value="4HBT"/>
    <property type="match status" value="1"/>
</dbReference>
<dbReference type="SUPFAM" id="SSF54637">
    <property type="entry name" value="Thioesterase/thiol ester dehydrase-isomerase"/>
    <property type="match status" value="1"/>
</dbReference>
<evidence type="ECO:0000256" key="2">
    <source>
        <dbReference type="ARBA" id="ARBA00022801"/>
    </source>
</evidence>
<name>I0WD47_RHOOP</name>
<protein>
    <submittedName>
        <fullName evidence="3">Thioesterase</fullName>
    </submittedName>
</protein>
<dbReference type="GO" id="GO:0047617">
    <property type="term" value="F:fatty acyl-CoA hydrolase activity"/>
    <property type="evidence" value="ECO:0007669"/>
    <property type="project" value="TreeGrafter"/>
</dbReference>
<dbReference type="Proteomes" id="UP000006447">
    <property type="component" value="Unassembled WGS sequence"/>
</dbReference>
<dbReference type="EMBL" id="AJJH01000164">
    <property type="protein sequence ID" value="EID74313.1"/>
    <property type="molecule type" value="Genomic_DNA"/>
</dbReference>
<gene>
    <name evidence="3" type="ORF">W59_31564</name>
</gene>
<comment type="caution">
    <text evidence="3">The sequence shown here is derived from an EMBL/GenBank/DDBJ whole genome shotgun (WGS) entry which is preliminary data.</text>
</comment>
<reference evidence="3 4" key="1">
    <citation type="journal article" date="2012" name="J. Bacteriol.">
        <title>Draft genome sequence of the nitrophenol-degrading actinomycete Rhodococcus imtechensis RKJ300.</title>
        <authorList>
            <person name="Vikram S."/>
            <person name="Kumar S."/>
            <person name="Subramanian S."/>
            <person name="Raghava G.P."/>
        </authorList>
    </citation>
    <scope>NUCLEOTIDE SEQUENCE [LARGE SCALE GENOMIC DNA]</scope>
    <source>
        <strain evidence="3 4">RKJ300</strain>
    </source>
</reference>
<proteinExistence type="inferred from homology"/>
<accession>I0WD47</accession>
<evidence type="ECO:0000256" key="1">
    <source>
        <dbReference type="ARBA" id="ARBA00005953"/>
    </source>
</evidence>
<dbReference type="InterPro" id="IPR029069">
    <property type="entry name" value="HotDog_dom_sf"/>
</dbReference>
<organism evidence="3 4">
    <name type="scientific">Rhodococcus opacus RKJ300 = JCM 13270</name>
    <dbReference type="NCBI Taxonomy" id="1165867"/>
    <lineage>
        <taxon>Bacteria</taxon>
        <taxon>Bacillati</taxon>
        <taxon>Actinomycetota</taxon>
        <taxon>Actinomycetes</taxon>
        <taxon>Mycobacteriales</taxon>
        <taxon>Nocardiaceae</taxon>
        <taxon>Rhodococcus</taxon>
    </lineage>
</organism>
<dbReference type="Gene3D" id="3.10.129.10">
    <property type="entry name" value="Hotdog Thioesterase"/>
    <property type="match status" value="1"/>
</dbReference>
<dbReference type="PANTHER" id="PTHR31793:SF27">
    <property type="entry name" value="NOVEL THIOESTERASE SUPERFAMILY DOMAIN AND SAPOSIN A-TYPE DOMAIN CONTAINING PROTEIN (0610012H03RIK)"/>
    <property type="match status" value="1"/>
</dbReference>
<sequence length="196" mass="21343">MTIPALIGWAAESGERTSLSGTDIGRDSARRVVPAIRGIRVGTVKHDDAPALPTAADFPALWPVPTRWEDNDHYGHVNNVTYYSYFDTAVNGWLIATTGTDIRDLPAIGVVAETSCKYVSELTFPDRLQVGLSIEKLGTRSIVYALAIFRENDDALELAALGRFVHVYVDAKIRRPVPIPAEIRSAATLLVTPDAV</sequence>
<dbReference type="PANTHER" id="PTHR31793">
    <property type="entry name" value="4-HYDROXYBENZOYL-COA THIOESTERASE FAMILY MEMBER"/>
    <property type="match status" value="1"/>
</dbReference>
<dbReference type="PATRIC" id="fig|1165867.3.peg.6457"/>
<dbReference type="Pfam" id="PF13279">
    <property type="entry name" value="4HBT_2"/>
    <property type="match status" value="1"/>
</dbReference>
<keyword evidence="2" id="KW-0378">Hydrolase</keyword>
<dbReference type="InterPro" id="IPR050563">
    <property type="entry name" value="4-hydroxybenzoyl-CoA_TE"/>
</dbReference>
<evidence type="ECO:0000313" key="4">
    <source>
        <dbReference type="Proteomes" id="UP000006447"/>
    </source>
</evidence>
<dbReference type="AlphaFoldDB" id="I0WD47"/>
<comment type="similarity">
    <text evidence="1">Belongs to the 4-hydroxybenzoyl-CoA thioesterase family.</text>
</comment>